<reference evidence="2 3" key="1">
    <citation type="journal article" date="2016" name="BMC Genomics">
        <title>Comparative genomic and transcriptomic analyses of the Fuzhuan brick tea-fermentation fungus Aspergillus cristatus.</title>
        <authorList>
            <person name="Ge Y."/>
            <person name="Wang Y."/>
            <person name="Liu Y."/>
            <person name="Tan Y."/>
            <person name="Ren X."/>
            <person name="Zhang X."/>
            <person name="Hyde K.D."/>
            <person name="Liu Y."/>
            <person name="Liu Z."/>
        </authorList>
    </citation>
    <scope>NUCLEOTIDE SEQUENCE [LARGE SCALE GENOMIC DNA]</scope>
    <source>
        <strain evidence="2 3">GZAAS20.1005</strain>
    </source>
</reference>
<dbReference type="Proteomes" id="UP000094569">
    <property type="component" value="Unassembled WGS sequence"/>
</dbReference>
<dbReference type="AlphaFoldDB" id="A0A1E3BDI2"/>
<keyword evidence="3" id="KW-1185">Reference proteome</keyword>
<feature type="signal peptide" evidence="1">
    <location>
        <begin position="1"/>
        <end position="24"/>
    </location>
</feature>
<dbReference type="VEuPathDB" id="FungiDB:SI65_05647"/>
<protein>
    <submittedName>
        <fullName evidence="2">Uncharacterized protein</fullName>
    </submittedName>
</protein>
<evidence type="ECO:0000313" key="2">
    <source>
        <dbReference type="EMBL" id="ODM19030.1"/>
    </source>
</evidence>
<dbReference type="EMBL" id="JXNT01000005">
    <property type="protein sequence ID" value="ODM19030.1"/>
    <property type="molecule type" value="Genomic_DNA"/>
</dbReference>
<comment type="caution">
    <text evidence="2">The sequence shown here is derived from an EMBL/GenBank/DDBJ whole genome shotgun (WGS) entry which is preliminary data.</text>
</comment>
<keyword evidence="1" id="KW-0732">Signal</keyword>
<name>A0A1E3BDI2_ASPCR</name>
<feature type="chain" id="PRO_5009123617" evidence="1">
    <location>
        <begin position="25"/>
        <end position="143"/>
    </location>
</feature>
<proteinExistence type="predicted"/>
<evidence type="ECO:0000313" key="3">
    <source>
        <dbReference type="Proteomes" id="UP000094569"/>
    </source>
</evidence>
<dbReference type="STRING" id="573508.A0A1E3BDI2"/>
<gene>
    <name evidence="2" type="ORF">SI65_05647</name>
</gene>
<dbReference type="OrthoDB" id="4477397at2759"/>
<organism evidence="2 3">
    <name type="scientific">Aspergillus cristatus</name>
    <name type="common">Chinese Fuzhuan brick tea-fermentation fungus</name>
    <name type="synonym">Eurotium cristatum</name>
    <dbReference type="NCBI Taxonomy" id="573508"/>
    <lineage>
        <taxon>Eukaryota</taxon>
        <taxon>Fungi</taxon>
        <taxon>Dikarya</taxon>
        <taxon>Ascomycota</taxon>
        <taxon>Pezizomycotina</taxon>
        <taxon>Eurotiomycetes</taxon>
        <taxon>Eurotiomycetidae</taxon>
        <taxon>Eurotiales</taxon>
        <taxon>Aspergillaceae</taxon>
        <taxon>Aspergillus</taxon>
        <taxon>Aspergillus subgen. Aspergillus</taxon>
    </lineage>
</organism>
<accession>A0A1E3BDI2</accession>
<sequence>MNFTIKTTAFILAAIALAAPATNSTLNTANTIIDASIYSSTVTPKTEGWAQLCSDANCSENCGISVAIDNPDCLGQVGRKSVKLHGLFAFGAKALVGSPGETCDCESSCIDGILGEQERCINLEEYPAHSFRFTKGSCPEMTC</sequence>
<evidence type="ECO:0000256" key="1">
    <source>
        <dbReference type="SAM" id="SignalP"/>
    </source>
</evidence>